<evidence type="ECO:0000256" key="1">
    <source>
        <dbReference type="ARBA" id="ARBA00004123"/>
    </source>
</evidence>
<dbReference type="EMBL" id="JAYMYS010000005">
    <property type="protein sequence ID" value="KAK7391837.1"/>
    <property type="molecule type" value="Genomic_DNA"/>
</dbReference>
<feature type="compositionally biased region" description="Basic and acidic residues" evidence="5">
    <location>
        <begin position="618"/>
        <end position="632"/>
    </location>
</feature>
<keyword evidence="4" id="KW-0539">Nucleus</keyword>
<reference evidence="7 8" key="1">
    <citation type="submission" date="2024-01" db="EMBL/GenBank/DDBJ databases">
        <title>The genomes of 5 underutilized Papilionoideae crops provide insights into root nodulation and disease resistanc.</title>
        <authorList>
            <person name="Jiang F."/>
        </authorList>
    </citation>
    <scope>NUCLEOTIDE SEQUENCE [LARGE SCALE GENOMIC DNA]</scope>
    <source>
        <strain evidence="7">DUOXIRENSHENG_FW03</strain>
        <tissue evidence="7">Leaves</tissue>
    </source>
</reference>
<dbReference type="PANTHER" id="PTHR46196:SF2">
    <property type="entry name" value="TRANSCRIPTION FACTOR BHLH157"/>
    <property type="match status" value="1"/>
</dbReference>
<evidence type="ECO:0000256" key="4">
    <source>
        <dbReference type="ARBA" id="ARBA00023242"/>
    </source>
</evidence>
<protein>
    <recommendedName>
        <fullName evidence="6">BHLH domain-containing protein</fullName>
    </recommendedName>
</protein>
<feature type="region of interest" description="Disordered" evidence="5">
    <location>
        <begin position="527"/>
        <end position="548"/>
    </location>
</feature>
<dbReference type="Pfam" id="PF23176">
    <property type="entry name" value="bHLH_LHW"/>
    <property type="match status" value="1"/>
</dbReference>
<dbReference type="PROSITE" id="PS50888">
    <property type="entry name" value="BHLH"/>
    <property type="match status" value="1"/>
</dbReference>
<gene>
    <name evidence="7" type="ORF">VNO78_20260</name>
</gene>
<accession>A0AAN9XGK1</accession>
<feature type="compositionally biased region" description="Polar residues" evidence="5">
    <location>
        <begin position="527"/>
        <end position="541"/>
    </location>
</feature>
<dbReference type="InterPro" id="IPR036638">
    <property type="entry name" value="HLH_DNA-bd_sf"/>
</dbReference>
<proteinExistence type="predicted"/>
<evidence type="ECO:0000256" key="2">
    <source>
        <dbReference type="ARBA" id="ARBA00023015"/>
    </source>
</evidence>
<dbReference type="PANTHER" id="PTHR46196">
    <property type="entry name" value="TRANSCRIPTION FACTOR BHLH155-LIKE ISOFORM X1-RELATED"/>
    <property type="match status" value="1"/>
</dbReference>
<dbReference type="GO" id="GO:0005634">
    <property type="term" value="C:nucleus"/>
    <property type="evidence" value="ECO:0007669"/>
    <property type="project" value="UniProtKB-SubCell"/>
</dbReference>
<name>A0AAN9XGK1_PSOTE</name>
<keyword evidence="8" id="KW-1185">Reference proteome</keyword>
<dbReference type="InterPro" id="IPR043561">
    <property type="entry name" value="LHW-like"/>
</dbReference>
<dbReference type="Proteomes" id="UP001386955">
    <property type="component" value="Unassembled WGS sequence"/>
</dbReference>
<comment type="subcellular location">
    <subcellularLocation>
        <location evidence="1">Nucleus</location>
    </subcellularLocation>
</comment>
<keyword evidence="2" id="KW-0805">Transcription regulation</keyword>
<evidence type="ECO:0000259" key="6">
    <source>
        <dbReference type="PROSITE" id="PS50888"/>
    </source>
</evidence>
<sequence>MAMPPTLRNKLKTLCVSACAHGWSYAIFWRFHPRNSLLLTMEEAYYEEHLGEEITNMHPQLHLLGEGIVGEAAFTGKHSWVHSDGQTHDWNLTGQNISEDDSELHQQFSSGIKTIVVIPVKARGVVQFGSRKKIMERVEFLEQTQSVLMEIDGDMGMIDMSGNMVLPQDCDSNDLNGLLASISSASPNNPFPSQNKTYEEAMASLQRDSFCLGDQLKSTTETQVVLSDRDSADVLLNPNSSSNSFIAKNPCFGAYGGELSSFDLLEQQLVSDLSAQEVADVCFTNENAFSNSKLLAQDSALTSSCSMGPMGRGSFKDKLQNSLDNQYSTQSSVVTDVDFPSSSNTLHGLLENLEPIDMSEEILKFCSMDDLCQWFGPSQEDSICQKVIALDNTFSESVEFNPASFDLVGSSALNDISGTCLTAPNSNSDGKETSVVMHSAEKVLLDSMELDSSYDGANEWWANTHTPMVSGVTDAGFSECISELNTDILTGTRKRLFSELGIEELLRGGANYNSFNSSSEFEYELTPNKSQTVESSSTNRNPIYLTNLHRPGARGDLLQQPLCDLNNTNHLPSKKDTFPKLQAGTWIDDSLSINIGRDALLHPQKPEEPAKPSKKRARPGESTRPRPKDRQQIQDCIKELRGIIPNGGKCSIDSLLDRTIRYMLFLQSVLKYSDRLHEPNEPKLIEQENEVVLKDSGMADIKNCGITWAYEVAHQTMLCPIIVEDMSLPGQMLIEMLCEEQGFFLEIIDIIRGFGLSILKAKMERKKKKLWARFIVEANRHVTRIDVFWSLIHLLQKTDTSGTDSSNKNCDVIEANI</sequence>
<evidence type="ECO:0000256" key="5">
    <source>
        <dbReference type="SAM" id="MobiDB-lite"/>
    </source>
</evidence>
<evidence type="ECO:0000313" key="8">
    <source>
        <dbReference type="Proteomes" id="UP001386955"/>
    </source>
</evidence>
<dbReference type="Pfam" id="PF14215">
    <property type="entry name" value="bHLH-MYC_N"/>
    <property type="match status" value="1"/>
</dbReference>
<dbReference type="GO" id="GO:0003700">
    <property type="term" value="F:DNA-binding transcription factor activity"/>
    <property type="evidence" value="ECO:0007669"/>
    <property type="project" value="InterPro"/>
</dbReference>
<dbReference type="GO" id="GO:0046983">
    <property type="term" value="F:protein dimerization activity"/>
    <property type="evidence" value="ECO:0007669"/>
    <property type="project" value="InterPro"/>
</dbReference>
<dbReference type="AlphaFoldDB" id="A0AAN9XGK1"/>
<evidence type="ECO:0000313" key="7">
    <source>
        <dbReference type="EMBL" id="KAK7391837.1"/>
    </source>
</evidence>
<keyword evidence="3" id="KW-0804">Transcription</keyword>
<dbReference type="InterPro" id="IPR011598">
    <property type="entry name" value="bHLH_dom"/>
</dbReference>
<dbReference type="InterPro" id="IPR025610">
    <property type="entry name" value="MYC/MYB_N"/>
</dbReference>
<feature type="region of interest" description="Disordered" evidence="5">
    <location>
        <begin position="602"/>
        <end position="632"/>
    </location>
</feature>
<comment type="caution">
    <text evidence="7">The sequence shown here is derived from an EMBL/GenBank/DDBJ whole genome shotgun (WGS) entry which is preliminary data.</text>
</comment>
<feature type="domain" description="BHLH" evidence="6">
    <location>
        <begin position="617"/>
        <end position="666"/>
    </location>
</feature>
<organism evidence="7 8">
    <name type="scientific">Psophocarpus tetragonolobus</name>
    <name type="common">Winged bean</name>
    <name type="synonym">Dolichos tetragonolobus</name>
    <dbReference type="NCBI Taxonomy" id="3891"/>
    <lineage>
        <taxon>Eukaryota</taxon>
        <taxon>Viridiplantae</taxon>
        <taxon>Streptophyta</taxon>
        <taxon>Embryophyta</taxon>
        <taxon>Tracheophyta</taxon>
        <taxon>Spermatophyta</taxon>
        <taxon>Magnoliopsida</taxon>
        <taxon>eudicotyledons</taxon>
        <taxon>Gunneridae</taxon>
        <taxon>Pentapetalae</taxon>
        <taxon>rosids</taxon>
        <taxon>fabids</taxon>
        <taxon>Fabales</taxon>
        <taxon>Fabaceae</taxon>
        <taxon>Papilionoideae</taxon>
        <taxon>50 kb inversion clade</taxon>
        <taxon>NPAAA clade</taxon>
        <taxon>indigoferoid/millettioid clade</taxon>
        <taxon>Phaseoleae</taxon>
        <taxon>Psophocarpus</taxon>
    </lineage>
</organism>
<evidence type="ECO:0000256" key="3">
    <source>
        <dbReference type="ARBA" id="ARBA00023163"/>
    </source>
</evidence>
<dbReference type="SUPFAM" id="SSF47459">
    <property type="entry name" value="HLH, helix-loop-helix DNA-binding domain"/>
    <property type="match status" value="1"/>
</dbReference>